<organism evidence="1">
    <name type="scientific">Cupriavidus taiwanensis</name>
    <dbReference type="NCBI Taxonomy" id="164546"/>
    <lineage>
        <taxon>Bacteria</taxon>
        <taxon>Pseudomonadati</taxon>
        <taxon>Pseudomonadota</taxon>
        <taxon>Betaproteobacteria</taxon>
        <taxon>Burkholderiales</taxon>
        <taxon>Burkholderiaceae</taxon>
        <taxon>Cupriavidus</taxon>
    </lineage>
</organism>
<comment type="caution">
    <text evidence="1">The sequence shown here is derived from an EMBL/GenBank/DDBJ whole genome shotgun (WGS) entry which is preliminary data.</text>
</comment>
<protein>
    <submittedName>
        <fullName evidence="1">Uncharacterized protein</fullName>
    </submittedName>
</protein>
<reference evidence="1" key="1">
    <citation type="submission" date="2018-01" db="EMBL/GenBank/DDBJ databases">
        <authorList>
            <person name="Clerissi C."/>
        </authorList>
    </citation>
    <scope>NUCLEOTIDE SEQUENCE</scope>
    <source>
        <strain evidence="1">Cupriavidus taiwanensis STM 8556</strain>
    </source>
</reference>
<dbReference type="Pfam" id="PF07363">
    <property type="entry name" value="DUF1484"/>
    <property type="match status" value="1"/>
</dbReference>
<dbReference type="EMBL" id="OFTH01000012">
    <property type="protein sequence ID" value="SOZ54957.1"/>
    <property type="molecule type" value="Genomic_DNA"/>
</dbReference>
<evidence type="ECO:0000313" key="1">
    <source>
        <dbReference type="EMBL" id="SOZ54957.1"/>
    </source>
</evidence>
<sequence length="46" mass="4990">MPPCGGYLTLLDLQSDSIPECIGLHALLSPLRQQLIESADRLQALV</sequence>
<name>A0A375DX86_9BURK</name>
<dbReference type="AlphaFoldDB" id="A0A375DX86"/>
<dbReference type="Proteomes" id="UP000256952">
    <property type="component" value="Chromosome CBM2613_a"/>
</dbReference>
<accession>A0A375DX86</accession>
<gene>
    <name evidence="1" type="ORF">CBM2613_A20001</name>
</gene>
<proteinExistence type="predicted"/>
<dbReference type="InterPro" id="IPR009957">
    <property type="entry name" value="DUF1484"/>
</dbReference>